<evidence type="ECO:0000313" key="1">
    <source>
        <dbReference type="EMBL" id="RHN63236.1"/>
    </source>
</evidence>
<dbReference type="PANTHER" id="PTHR33432:SF20">
    <property type="entry name" value="PROTEIN EMSY-LIKE 1"/>
    <property type="match status" value="1"/>
</dbReference>
<dbReference type="Proteomes" id="UP000265566">
    <property type="component" value="Chromosome 4"/>
</dbReference>
<protein>
    <submittedName>
        <fullName evidence="1">Uncharacterized protein</fullName>
    </submittedName>
</protein>
<dbReference type="Gramene" id="rna25915">
    <property type="protein sequence ID" value="RHN63236.1"/>
    <property type="gene ID" value="gene25915"/>
</dbReference>
<comment type="caution">
    <text evidence="1">The sequence shown here is derived from an EMBL/GenBank/DDBJ whole genome shotgun (WGS) entry which is preliminary data.</text>
</comment>
<proteinExistence type="predicted"/>
<sequence>MPPQDGIGNRVPNGIKVFAASHPDSVELEKAKPMLKEHEQALVDIISRIADASDGESGNN</sequence>
<accession>A0A396ICE2</accession>
<organism evidence="1">
    <name type="scientific">Medicago truncatula</name>
    <name type="common">Barrel medic</name>
    <name type="synonym">Medicago tribuloides</name>
    <dbReference type="NCBI Taxonomy" id="3880"/>
    <lineage>
        <taxon>Eukaryota</taxon>
        <taxon>Viridiplantae</taxon>
        <taxon>Streptophyta</taxon>
        <taxon>Embryophyta</taxon>
        <taxon>Tracheophyta</taxon>
        <taxon>Spermatophyta</taxon>
        <taxon>Magnoliopsida</taxon>
        <taxon>eudicotyledons</taxon>
        <taxon>Gunneridae</taxon>
        <taxon>Pentapetalae</taxon>
        <taxon>rosids</taxon>
        <taxon>fabids</taxon>
        <taxon>Fabales</taxon>
        <taxon>Fabaceae</taxon>
        <taxon>Papilionoideae</taxon>
        <taxon>50 kb inversion clade</taxon>
        <taxon>NPAAA clade</taxon>
        <taxon>Hologalegina</taxon>
        <taxon>IRL clade</taxon>
        <taxon>Trifolieae</taxon>
        <taxon>Medicago</taxon>
    </lineage>
</organism>
<dbReference type="InterPro" id="IPR033485">
    <property type="entry name" value="EMSY-LIKE_plant"/>
</dbReference>
<dbReference type="AlphaFoldDB" id="A0A396ICE2"/>
<name>A0A396ICE2_MEDTR</name>
<reference evidence="1" key="1">
    <citation type="journal article" date="2018" name="Nat. Plants">
        <title>Whole-genome landscape of Medicago truncatula symbiotic genes.</title>
        <authorList>
            <person name="Pecrix Y."/>
            <person name="Gamas P."/>
            <person name="Carrere S."/>
        </authorList>
    </citation>
    <scope>NUCLEOTIDE SEQUENCE</scope>
    <source>
        <tissue evidence="1">Leaves</tissue>
    </source>
</reference>
<dbReference type="EMBL" id="PSQE01000004">
    <property type="protein sequence ID" value="RHN63236.1"/>
    <property type="molecule type" value="Genomic_DNA"/>
</dbReference>
<dbReference type="GO" id="GO:0050832">
    <property type="term" value="P:defense response to fungus"/>
    <property type="evidence" value="ECO:0007669"/>
    <property type="project" value="InterPro"/>
</dbReference>
<dbReference type="PANTHER" id="PTHR33432">
    <property type="entry name" value="PROTEIN EMSY-LIKE 4"/>
    <property type="match status" value="1"/>
</dbReference>
<gene>
    <name evidence="1" type="ORF">MtrunA17_Chr4g0056131</name>
</gene>